<keyword evidence="2" id="KW-0496">Mitochondrion</keyword>
<gene>
    <name evidence="3" type="ORF">XYLVIOL_LOCUS7406</name>
</gene>
<evidence type="ECO:0000313" key="4">
    <source>
        <dbReference type="Proteomes" id="UP001642520"/>
    </source>
</evidence>
<dbReference type="EMBL" id="CAXAJV020001294">
    <property type="protein sequence ID" value="CAL7945787.1"/>
    <property type="molecule type" value="Genomic_DNA"/>
</dbReference>
<evidence type="ECO:0000256" key="2">
    <source>
        <dbReference type="RuleBase" id="RU363103"/>
    </source>
</evidence>
<comment type="caution">
    <text evidence="3">The sequence shown here is derived from an EMBL/GenBank/DDBJ whole genome shotgun (WGS) entry which is preliminary data.</text>
</comment>
<keyword evidence="2" id="KW-0472">Membrane</keyword>
<comment type="function">
    <text evidence="2">Accessory subunit of the mitochondrial membrane respiratory chain NADH dehydrogenase (Complex I), that is believed not to be involved in catalysis. Complex I functions in the transfer of electrons from NADH to the respiratory chain. The immediate electron acceptor for the enzyme is believed to be ubiquinone.</text>
</comment>
<dbReference type="InterPro" id="IPR007763">
    <property type="entry name" value="NDUFA12"/>
</dbReference>
<sequence>MAKKLGLDKFVNLWRLVQENGGIINSIRSLYRIDALKSGTLVGEDKYGNKYYENNSYFFSSNRWVVYAEKYGLNYDGSQVPAEWFGWLHYKTDLPPYKDPNRPKYKWLADHTPNLSGTNEAYMPYTTTKPKIIPWKPPQW</sequence>
<dbReference type="PANTHER" id="PTHR12910:SF2">
    <property type="entry name" value="NADH DEHYDROGENASE [UBIQUINONE] 1 ALPHA SUBCOMPLEX SUBUNIT 12"/>
    <property type="match status" value="1"/>
</dbReference>
<dbReference type="Proteomes" id="UP001642520">
    <property type="component" value="Unassembled WGS sequence"/>
</dbReference>
<keyword evidence="2" id="KW-0249">Electron transport</keyword>
<accession>A0ABP1P0M9</accession>
<comment type="subunit">
    <text evidence="2">Complex I is composed of 45 different subunits.</text>
</comment>
<evidence type="ECO:0000313" key="3">
    <source>
        <dbReference type="EMBL" id="CAL7945787.1"/>
    </source>
</evidence>
<keyword evidence="2" id="KW-0679">Respiratory chain</keyword>
<keyword evidence="2" id="KW-0999">Mitochondrion inner membrane</keyword>
<proteinExistence type="inferred from homology"/>
<evidence type="ECO:0000256" key="1">
    <source>
        <dbReference type="ARBA" id="ARBA00007355"/>
    </source>
</evidence>
<reference evidence="3 4" key="1">
    <citation type="submission" date="2024-08" db="EMBL/GenBank/DDBJ databases">
        <authorList>
            <person name="Will J Nash"/>
            <person name="Angela Man"/>
            <person name="Seanna McTaggart"/>
            <person name="Kendall Baker"/>
            <person name="Tom Barker"/>
            <person name="Leah Catchpole"/>
            <person name="Alex Durrant"/>
            <person name="Karim Gharbi"/>
            <person name="Naomi Irish"/>
            <person name="Gemy Kaithakottil"/>
            <person name="Debby Ku"/>
            <person name="Aaliyah Providence"/>
            <person name="Felix Shaw"/>
            <person name="David Swarbreck"/>
            <person name="Chris Watkins"/>
            <person name="Ann M. McCartney"/>
            <person name="Giulio Formenti"/>
            <person name="Alice Mouton"/>
            <person name="Noel Vella"/>
            <person name="Bjorn M von Reumont"/>
            <person name="Adriana Vella"/>
            <person name="Wilfried Haerty"/>
        </authorList>
    </citation>
    <scope>NUCLEOTIDE SEQUENCE [LARGE SCALE GENOMIC DNA]</scope>
</reference>
<keyword evidence="4" id="KW-1185">Reference proteome</keyword>
<name>A0ABP1P0M9_XYLVO</name>
<organism evidence="3 4">
    <name type="scientific">Xylocopa violacea</name>
    <name type="common">Violet carpenter bee</name>
    <name type="synonym">Apis violacea</name>
    <dbReference type="NCBI Taxonomy" id="135666"/>
    <lineage>
        <taxon>Eukaryota</taxon>
        <taxon>Metazoa</taxon>
        <taxon>Ecdysozoa</taxon>
        <taxon>Arthropoda</taxon>
        <taxon>Hexapoda</taxon>
        <taxon>Insecta</taxon>
        <taxon>Pterygota</taxon>
        <taxon>Neoptera</taxon>
        <taxon>Endopterygota</taxon>
        <taxon>Hymenoptera</taxon>
        <taxon>Apocrita</taxon>
        <taxon>Aculeata</taxon>
        <taxon>Apoidea</taxon>
        <taxon>Anthophila</taxon>
        <taxon>Apidae</taxon>
        <taxon>Xylocopa</taxon>
        <taxon>Xylocopa</taxon>
    </lineage>
</organism>
<dbReference type="PANTHER" id="PTHR12910">
    <property type="entry name" value="NADH-UBIQUINONE OXIDOREDUCTASE SUBUNIT B17.2"/>
    <property type="match status" value="1"/>
</dbReference>
<dbReference type="Pfam" id="PF05071">
    <property type="entry name" value="NDUFA12"/>
    <property type="match status" value="1"/>
</dbReference>
<protein>
    <recommendedName>
        <fullName evidence="2">NADH dehydrogenase [ubiquinone] 1 alpha subcomplex subunit 12</fullName>
    </recommendedName>
</protein>
<comment type="subcellular location">
    <subcellularLocation>
        <location evidence="2">Mitochondrion inner membrane</location>
        <topology evidence="2">Peripheral membrane protein</topology>
        <orientation evidence="2">Matrix side</orientation>
    </subcellularLocation>
</comment>
<keyword evidence="2" id="KW-0813">Transport</keyword>
<comment type="similarity">
    <text evidence="1 2">Belongs to the complex I NDUFA12 subunit family.</text>
</comment>